<dbReference type="EMBL" id="KV002719">
    <property type="protein sequence ID" value="KZV37524.1"/>
    <property type="molecule type" value="Genomic_DNA"/>
</dbReference>
<dbReference type="Gene3D" id="3.10.10.10">
    <property type="entry name" value="HIV Type 1 Reverse Transcriptase, subunit A, domain 1"/>
    <property type="match status" value="1"/>
</dbReference>
<feature type="compositionally biased region" description="Polar residues" evidence="2">
    <location>
        <begin position="285"/>
        <end position="294"/>
    </location>
</feature>
<dbReference type="Pfam" id="PF00098">
    <property type="entry name" value="zf-CCHC"/>
    <property type="match status" value="1"/>
</dbReference>
<dbReference type="InterPro" id="IPR036875">
    <property type="entry name" value="Znf_CCHC_sf"/>
</dbReference>
<feature type="compositionally biased region" description="Low complexity" evidence="2">
    <location>
        <begin position="310"/>
        <end position="329"/>
    </location>
</feature>
<proteinExistence type="predicted"/>
<dbReference type="Pfam" id="PF08284">
    <property type="entry name" value="RVP_2"/>
    <property type="match status" value="1"/>
</dbReference>
<evidence type="ECO:0000313" key="5">
    <source>
        <dbReference type="Proteomes" id="UP000250235"/>
    </source>
</evidence>
<dbReference type="InterPro" id="IPR001878">
    <property type="entry name" value="Znf_CCHC"/>
</dbReference>
<evidence type="ECO:0000256" key="1">
    <source>
        <dbReference type="PROSITE-ProRule" id="PRU00047"/>
    </source>
</evidence>
<gene>
    <name evidence="4" type="ORF">F511_09691</name>
</gene>
<dbReference type="InterPro" id="IPR043502">
    <property type="entry name" value="DNA/RNA_pol_sf"/>
</dbReference>
<evidence type="ECO:0000256" key="2">
    <source>
        <dbReference type="SAM" id="MobiDB-lite"/>
    </source>
</evidence>
<dbReference type="Gene3D" id="2.40.70.10">
    <property type="entry name" value="Acid Proteases"/>
    <property type="match status" value="1"/>
</dbReference>
<dbReference type="Gene3D" id="4.10.60.10">
    <property type="entry name" value="Zinc finger, CCHC-type"/>
    <property type="match status" value="1"/>
</dbReference>
<keyword evidence="1" id="KW-0479">Metal-binding</keyword>
<feature type="domain" description="CCHC-type" evidence="3">
    <location>
        <begin position="268"/>
        <end position="283"/>
    </location>
</feature>
<dbReference type="SUPFAM" id="SSF57756">
    <property type="entry name" value="Retrovirus zinc finger-like domains"/>
    <property type="match status" value="1"/>
</dbReference>
<dbReference type="GO" id="GO:0003676">
    <property type="term" value="F:nucleic acid binding"/>
    <property type="evidence" value="ECO:0007669"/>
    <property type="project" value="InterPro"/>
</dbReference>
<dbReference type="InterPro" id="IPR021109">
    <property type="entry name" value="Peptidase_aspartic_dom_sf"/>
</dbReference>
<protein>
    <recommendedName>
        <fullName evidence="3">CCHC-type domain-containing protein</fullName>
    </recommendedName>
</protein>
<dbReference type="InterPro" id="IPR043128">
    <property type="entry name" value="Rev_trsase/Diguanyl_cyclase"/>
</dbReference>
<dbReference type="SMART" id="SM00343">
    <property type="entry name" value="ZnF_C2HC"/>
    <property type="match status" value="1"/>
</dbReference>
<accession>A0A2Z7BT06</accession>
<keyword evidence="1" id="KW-0862">Zinc</keyword>
<keyword evidence="5" id="KW-1185">Reference proteome</keyword>
<dbReference type="PROSITE" id="PS50158">
    <property type="entry name" value="ZF_CCHC"/>
    <property type="match status" value="1"/>
</dbReference>
<dbReference type="GO" id="GO:0008270">
    <property type="term" value="F:zinc ion binding"/>
    <property type="evidence" value="ECO:0007669"/>
    <property type="project" value="UniProtKB-KW"/>
</dbReference>
<dbReference type="CDD" id="cd00303">
    <property type="entry name" value="retropepsin_like"/>
    <property type="match status" value="1"/>
</dbReference>
<evidence type="ECO:0000259" key="3">
    <source>
        <dbReference type="PROSITE" id="PS50158"/>
    </source>
</evidence>
<evidence type="ECO:0000313" key="4">
    <source>
        <dbReference type="EMBL" id="KZV37524.1"/>
    </source>
</evidence>
<sequence>METLLKRFQSFKPQTLSGTENAIECENWLEDIEQLFEALDYTDDHRVKLIVHQLHGLGKSWWIATKKALENQGTVITWAVFRTAFYQRFFPVSYQKDKGAEFANLRQGTLNIEEYVGKFTSLLKFAPHVAISDEAQADQFINGLNPDVFTSVNTGRPNTFADALNRAKGAEAGLLRQRRAQFVPAAAKAAQENPQIPPPPRFDAGSSCSGKKRYFKGKGKQFKRSGTSSSSSSNEFKQMKAGQKSGDYCTKFGSRHATEQCRGVSGLCRNCNQPGHFSRICPQRDSGNTQNPGTVRTMPMPERQASSVHSFQPQNQQQGRQGGSQTVSQPPKQQARVFALTEEQAQASPDDVIAGNCYLCNFPAYVLIDMGASHTFISEHFVASHELPVEPLTEMVSISSPMGKGLLSMKAARNCVLQFEGHEMEIDCIVLGLSDFDCIVGIDMLTKYRATVDCFQKVVRFKIEKTDEWKFYGKGSRARIPLVSAITMNNLLRKEAEGFLIYAIDVKKNSPNLVDIPLVCEFTDVFPDEIPGLSPYREVDFSIELMPGTQPISKAPYQMAPIELKELKEQLEDLLTKGYIRPSVSPWGASVLFVRKKDGSMRLCIDYRQLNKATVKNKYPLPRIDDLFDSCRVRQYIQKLI</sequence>
<dbReference type="Pfam" id="PF03732">
    <property type="entry name" value="Retrotrans_gag"/>
    <property type="match status" value="1"/>
</dbReference>
<dbReference type="InterPro" id="IPR032567">
    <property type="entry name" value="RTL1-rel"/>
</dbReference>
<reference evidence="4 5" key="1">
    <citation type="journal article" date="2015" name="Proc. Natl. Acad. Sci. U.S.A.">
        <title>The resurrection genome of Boea hygrometrica: A blueprint for survival of dehydration.</title>
        <authorList>
            <person name="Xiao L."/>
            <person name="Yang G."/>
            <person name="Zhang L."/>
            <person name="Yang X."/>
            <person name="Zhao S."/>
            <person name="Ji Z."/>
            <person name="Zhou Q."/>
            <person name="Hu M."/>
            <person name="Wang Y."/>
            <person name="Chen M."/>
            <person name="Xu Y."/>
            <person name="Jin H."/>
            <person name="Xiao X."/>
            <person name="Hu G."/>
            <person name="Bao F."/>
            <person name="Hu Y."/>
            <person name="Wan P."/>
            <person name="Li L."/>
            <person name="Deng X."/>
            <person name="Kuang T."/>
            <person name="Xiang C."/>
            <person name="Zhu J.K."/>
            <person name="Oliver M.J."/>
            <person name="He Y."/>
        </authorList>
    </citation>
    <scope>NUCLEOTIDE SEQUENCE [LARGE SCALE GENOMIC DNA]</scope>
    <source>
        <strain evidence="5">cv. XS01</strain>
    </source>
</reference>
<dbReference type="SUPFAM" id="SSF50630">
    <property type="entry name" value="Acid proteases"/>
    <property type="match status" value="1"/>
</dbReference>
<dbReference type="InterPro" id="IPR005162">
    <property type="entry name" value="Retrotrans_gag_dom"/>
</dbReference>
<dbReference type="PANTHER" id="PTHR15503">
    <property type="entry name" value="LDOC1 RELATED"/>
    <property type="match status" value="1"/>
</dbReference>
<dbReference type="Proteomes" id="UP000250235">
    <property type="component" value="Unassembled WGS sequence"/>
</dbReference>
<dbReference type="PANTHER" id="PTHR15503:SF45">
    <property type="entry name" value="RNA-DIRECTED DNA POLYMERASE HOMOLOG"/>
    <property type="match status" value="1"/>
</dbReference>
<feature type="region of interest" description="Disordered" evidence="2">
    <location>
        <begin position="185"/>
        <end position="242"/>
    </location>
</feature>
<keyword evidence="1" id="KW-0863">Zinc-finger</keyword>
<dbReference type="AlphaFoldDB" id="A0A2Z7BT06"/>
<dbReference type="CDD" id="cd01647">
    <property type="entry name" value="RT_LTR"/>
    <property type="match status" value="1"/>
</dbReference>
<feature type="region of interest" description="Disordered" evidence="2">
    <location>
        <begin position="281"/>
        <end position="336"/>
    </location>
</feature>
<dbReference type="Gene3D" id="3.30.70.270">
    <property type="match status" value="1"/>
</dbReference>
<feature type="compositionally biased region" description="Basic residues" evidence="2">
    <location>
        <begin position="210"/>
        <end position="223"/>
    </location>
</feature>
<dbReference type="OrthoDB" id="1751882at2759"/>
<organism evidence="4 5">
    <name type="scientific">Dorcoceras hygrometricum</name>
    <dbReference type="NCBI Taxonomy" id="472368"/>
    <lineage>
        <taxon>Eukaryota</taxon>
        <taxon>Viridiplantae</taxon>
        <taxon>Streptophyta</taxon>
        <taxon>Embryophyta</taxon>
        <taxon>Tracheophyta</taxon>
        <taxon>Spermatophyta</taxon>
        <taxon>Magnoliopsida</taxon>
        <taxon>eudicotyledons</taxon>
        <taxon>Gunneridae</taxon>
        <taxon>Pentapetalae</taxon>
        <taxon>asterids</taxon>
        <taxon>lamiids</taxon>
        <taxon>Lamiales</taxon>
        <taxon>Gesneriaceae</taxon>
        <taxon>Didymocarpoideae</taxon>
        <taxon>Trichosporeae</taxon>
        <taxon>Loxocarpinae</taxon>
        <taxon>Dorcoceras</taxon>
    </lineage>
</organism>
<name>A0A2Z7BT06_9LAMI</name>
<dbReference type="SUPFAM" id="SSF56672">
    <property type="entry name" value="DNA/RNA polymerases"/>
    <property type="match status" value="1"/>
</dbReference>